<feature type="chain" id="PRO_5032958974" description="LTD domain-containing protein" evidence="1">
    <location>
        <begin position="25"/>
        <end position="147"/>
    </location>
</feature>
<dbReference type="InterPro" id="IPR001322">
    <property type="entry name" value="Lamin_tail_dom"/>
</dbReference>
<accession>A0A841BNK5</accession>
<dbReference type="Gene3D" id="2.60.40.1260">
    <property type="entry name" value="Lamin Tail domain"/>
    <property type="match status" value="1"/>
</dbReference>
<dbReference type="AlphaFoldDB" id="A0A841BNK5"/>
<dbReference type="InterPro" id="IPR036415">
    <property type="entry name" value="Lamin_tail_dom_sf"/>
</dbReference>
<feature type="domain" description="LTD" evidence="2">
    <location>
        <begin position="19"/>
        <end position="147"/>
    </location>
</feature>
<sequence>MRRIATVAALAFCAALLPATAAHAANPAVMIVKVYANSPGADTGSNASLNGEYITLKNTTAATINLYRWTIRDKANHVYTFTGNFNLLPGRFISVHTGSGTNTGGNRFWGLGGYVWNNAGDTAYLRTPSGANFDTCTWGAVASYKLC</sequence>
<keyword evidence="4" id="KW-1185">Reference proteome</keyword>
<feature type="signal peptide" evidence="1">
    <location>
        <begin position="1"/>
        <end position="24"/>
    </location>
</feature>
<dbReference type="Proteomes" id="UP000587527">
    <property type="component" value="Unassembled WGS sequence"/>
</dbReference>
<dbReference type="SUPFAM" id="SSF74853">
    <property type="entry name" value="Lamin A/C globular tail domain"/>
    <property type="match status" value="1"/>
</dbReference>
<dbReference type="RefSeq" id="WP_184834316.1">
    <property type="nucleotide sequence ID" value="NZ_JACHMN010000002.1"/>
</dbReference>
<name>A0A841BNK5_9ACTN</name>
<dbReference type="Pfam" id="PF00932">
    <property type="entry name" value="LTD"/>
    <property type="match status" value="1"/>
</dbReference>
<dbReference type="PROSITE" id="PS51841">
    <property type="entry name" value="LTD"/>
    <property type="match status" value="1"/>
</dbReference>
<comment type="caution">
    <text evidence="3">The sequence shown here is derived from an EMBL/GenBank/DDBJ whole genome shotgun (WGS) entry which is preliminary data.</text>
</comment>
<proteinExistence type="predicted"/>
<dbReference type="EMBL" id="JACHMN010000002">
    <property type="protein sequence ID" value="MBB5868401.1"/>
    <property type="molecule type" value="Genomic_DNA"/>
</dbReference>
<evidence type="ECO:0000256" key="1">
    <source>
        <dbReference type="SAM" id="SignalP"/>
    </source>
</evidence>
<evidence type="ECO:0000259" key="2">
    <source>
        <dbReference type="PROSITE" id="PS51841"/>
    </source>
</evidence>
<reference evidence="3 4" key="1">
    <citation type="submission" date="2020-08" db="EMBL/GenBank/DDBJ databases">
        <title>Sequencing the genomes of 1000 actinobacteria strains.</title>
        <authorList>
            <person name="Klenk H.-P."/>
        </authorList>
    </citation>
    <scope>NUCLEOTIDE SEQUENCE [LARGE SCALE GENOMIC DNA]</scope>
    <source>
        <strain evidence="3 4">DSM 45362</strain>
    </source>
</reference>
<protein>
    <recommendedName>
        <fullName evidence="2">LTD domain-containing protein</fullName>
    </recommendedName>
</protein>
<evidence type="ECO:0000313" key="4">
    <source>
        <dbReference type="Proteomes" id="UP000587527"/>
    </source>
</evidence>
<evidence type="ECO:0000313" key="3">
    <source>
        <dbReference type="EMBL" id="MBB5868401.1"/>
    </source>
</evidence>
<organism evidence="3 4">
    <name type="scientific">Allocatelliglobosispora scoriae</name>
    <dbReference type="NCBI Taxonomy" id="643052"/>
    <lineage>
        <taxon>Bacteria</taxon>
        <taxon>Bacillati</taxon>
        <taxon>Actinomycetota</taxon>
        <taxon>Actinomycetes</taxon>
        <taxon>Micromonosporales</taxon>
        <taxon>Micromonosporaceae</taxon>
        <taxon>Allocatelliglobosispora</taxon>
    </lineage>
</organism>
<keyword evidence="1" id="KW-0732">Signal</keyword>
<gene>
    <name evidence="3" type="ORF">F4553_001780</name>
</gene>